<dbReference type="EMBL" id="FPCH01000001">
    <property type="protein sequence ID" value="SFV28421.1"/>
    <property type="molecule type" value="Genomic_DNA"/>
</dbReference>
<evidence type="ECO:0000256" key="1">
    <source>
        <dbReference type="ARBA" id="ARBA00004651"/>
    </source>
</evidence>
<feature type="transmembrane region" description="Helical" evidence="6">
    <location>
        <begin position="307"/>
        <end position="328"/>
    </location>
</feature>
<evidence type="ECO:0000256" key="2">
    <source>
        <dbReference type="ARBA" id="ARBA00022475"/>
    </source>
</evidence>
<dbReference type="Pfam" id="PF03631">
    <property type="entry name" value="Virul_fac_BrkB"/>
    <property type="match status" value="1"/>
</dbReference>
<dbReference type="AlphaFoldDB" id="A0A1I7N193"/>
<dbReference type="Proteomes" id="UP000199423">
    <property type="component" value="Unassembled WGS sequence"/>
</dbReference>
<evidence type="ECO:0000313" key="7">
    <source>
        <dbReference type="EMBL" id="SFV28421.1"/>
    </source>
</evidence>
<feature type="transmembrane region" description="Helical" evidence="6">
    <location>
        <begin position="198"/>
        <end position="225"/>
    </location>
</feature>
<feature type="transmembrane region" description="Helical" evidence="6">
    <location>
        <begin position="95"/>
        <end position="115"/>
    </location>
</feature>
<keyword evidence="8" id="KW-1185">Reference proteome</keyword>
<feature type="transmembrane region" description="Helical" evidence="6">
    <location>
        <begin position="240"/>
        <end position="260"/>
    </location>
</feature>
<dbReference type="STRING" id="51670.SAMN04488557_1000"/>
<evidence type="ECO:0000256" key="5">
    <source>
        <dbReference type="ARBA" id="ARBA00023136"/>
    </source>
</evidence>
<evidence type="ECO:0000256" key="6">
    <source>
        <dbReference type="SAM" id="Phobius"/>
    </source>
</evidence>
<dbReference type="InterPro" id="IPR017039">
    <property type="entry name" value="Virul_fac_BrkB"/>
</dbReference>
<gene>
    <name evidence="7" type="ORF">SAMN04488557_1000</name>
</gene>
<feature type="transmembrane region" description="Helical" evidence="6">
    <location>
        <begin position="155"/>
        <end position="178"/>
    </location>
</feature>
<proteinExistence type="predicted"/>
<feature type="transmembrane region" description="Helical" evidence="6">
    <location>
        <begin position="272"/>
        <end position="295"/>
    </location>
</feature>
<evidence type="ECO:0000256" key="3">
    <source>
        <dbReference type="ARBA" id="ARBA00022692"/>
    </source>
</evidence>
<dbReference type="PANTHER" id="PTHR30213:SF0">
    <property type="entry name" value="UPF0761 MEMBRANE PROTEIN YIHY"/>
    <property type="match status" value="1"/>
</dbReference>
<name>A0A1I7N193_9HYPH</name>
<comment type="subcellular location">
    <subcellularLocation>
        <location evidence="1">Cell membrane</location>
        <topology evidence="1">Multi-pass membrane protein</topology>
    </subcellularLocation>
</comment>
<organism evidence="7 8">
    <name type="scientific">Hyphomicrobium facile</name>
    <dbReference type="NCBI Taxonomy" id="51670"/>
    <lineage>
        <taxon>Bacteria</taxon>
        <taxon>Pseudomonadati</taxon>
        <taxon>Pseudomonadota</taxon>
        <taxon>Alphaproteobacteria</taxon>
        <taxon>Hyphomicrobiales</taxon>
        <taxon>Hyphomicrobiaceae</taxon>
        <taxon>Hyphomicrobium</taxon>
    </lineage>
</organism>
<sequence>MSVNDEPAPSAIGERGLYLLAAGLAAFLLFRSMPGPEAQQSGQNIVPAAANISERYRNATTSSEIPAQGWKDVVIQTYKAIYADRVFALAAGSTYYLLLSFFPAMAAVIAVYGLFSDPHEIGQQIEALQGIIPGGALDVLAEELKRVTSQGNGTLSFALVAGVAIALWSANAGVKALFDALNQVDGEKEERGFIKLNLVSLAFTAGSIVLLALAIAAVIALPIIINSIGLPGEVAVTAQIGRWPLLVIVLTLALAVLYRFGPSRSEPKWKWVSWGSATAAVLWMIASISFSWYAANFGSFNRTYGSLGAIVGFMVWIWISMIVVLVGAEIDRVMERRTARNTPVSGPKPAGRRDAAPFANTLVEPPLGLGARSH</sequence>
<protein>
    <submittedName>
        <fullName evidence="7">Membrane protein</fullName>
    </submittedName>
</protein>
<keyword evidence="2" id="KW-1003">Cell membrane</keyword>
<reference evidence="8" key="1">
    <citation type="submission" date="2016-10" db="EMBL/GenBank/DDBJ databases">
        <authorList>
            <person name="Varghese N."/>
            <person name="Submissions S."/>
        </authorList>
    </citation>
    <scope>NUCLEOTIDE SEQUENCE [LARGE SCALE GENOMIC DNA]</scope>
    <source>
        <strain evidence="8">DSM 1565</strain>
    </source>
</reference>
<dbReference type="GO" id="GO:0005886">
    <property type="term" value="C:plasma membrane"/>
    <property type="evidence" value="ECO:0007669"/>
    <property type="project" value="UniProtKB-SubCell"/>
</dbReference>
<keyword evidence="4 6" id="KW-1133">Transmembrane helix</keyword>
<keyword evidence="5 6" id="KW-0472">Membrane</keyword>
<keyword evidence="3 6" id="KW-0812">Transmembrane</keyword>
<dbReference type="PANTHER" id="PTHR30213">
    <property type="entry name" value="INNER MEMBRANE PROTEIN YHJD"/>
    <property type="match status" value="1"/>
</dbReference>
<dbReference type="NCBIfam" id="TIGR00765">
    <property type="entry name" value="yihY_not_rbn"/>
    <property type="match status" value="1"/>
</dbReference>
<evidence type="ECO:0000313" key="8">
    <source>
        <dbReference type="Proteomes" id="UP000199423"/>
    </source>
</evidence>
<evidence type="ECO:0000256" key="4">
    <source>
        <dbReference type="ARBA" id="ARBA00022989"/>
    </source>
</evidence>
<dbReference type="RefSeq" id="WP_092864947.1">
    <property type="nucleotide sequence ID" value="NZ_FPCH01000001.1"/>
</dbReference>
<accession>A0A1I7N193</accession>
<dbReference type="OrthoDB" id="9781030at2"/>
<feature type="transmembrane region" description="Helical" evidence="6">
    <location>
        <begin position="12"/>
        <end position="30"/>
    </location>
</feature>